<dbReference type="NCBIfam" id="TIGR02432">
    <property type="entry name" value="lysidine_TilS_N"/>
    <property type="match status" value="1"/>
</dbReference>
<dbReference type="PANTHER" id="PTHR43033">
    <property type="entry name" value="TRNA(ILE)-LYSIDINE SYNTHASE-RELATED"/>
    <property type="match status" value="1"/>
</dbReference>
<dbReference type="InterPro" id="IPR012796">
    <property type="entry name" value="Lysidine-tRNA-synth_C"/>
</dbReference>
<dbReference type="GO" id="GO:0005737">
    <property type="term" value="C:cytoplasm"/>
    <property type="evidence" value="ECO:0007669"/>
    <property type="project" value="UniProtKB-SubCell"/>
</dbReference>
<feature type="domain" description="Lysidine-tRNA(Ile) synthetase C-terminal" evidence="9">
    <location>
        <begin position="393"/>
        <end position="465"/>
    </location>
</feature>
<dbReference type="PANTHER" id="PTHR43033:SF1">
    <property type="entry name" value="TRNA(ILE)-LYSIDINE SYNTHASE-RELATED"/>
    <property type="match status" value="1"/>
</dbReference>
<accession>A0A7C4AQZ6</accession>
<evidence type="ECO:0000256" key="3">
    <source>
        <dbReference type="ARBA" id="ARBA00022598"/>
    </source>
</evidence>
<evidence type="ECO:0000256" key="6">
    <source>
        <dbReference type="ARBA" id="ARBA00022840"/>
    </source>
</evidence>
<evidence type="ECO:0000256" key="5">
    <source>
        <dbReference type="ARBA" id="ARBA00022741"/>
    </source>
</evidence>
<proteinExistence type="inferred from homology"/>
<dbReference type="HAMAP" id="MF_01161">
    <property type="entry name" value="tRNA_Ile_lys_synt"/>
    <property type="match status" value="1"/>
</dbReference>
<evidence type="ECO:0000256" key="4">
    <source>
        <dbReference type="ARBA" id="ARBA00022694"/>
    </source>
</evidence>
<dbReference type="CDD" id="cd01992">
    <property type="entry name" value="TilS_N"/>
    <property type="match status" value="1"/>
</dbReference>
<feature type="binding site" evidence="8">
    <location>
        <begin position="37"/>
        <end position="42"/>
    </location>
    <ligand>
        <name>ATP</name>
        <dbReference type="ChEBI" id="CHEBI:30616"/>
    </ligand>
</feature>
<comment type="similarity">
    <text evidence="8">Belongs to the tRNA(Ile)-lysidine synthase family.</text>
</comment>
<evidence type="ECO:0000313" key="10">
    <source>
        <dbReference type="EMBL" id="HGH60426.1"/>
    </source>
</evidence>
<comment type="catalytic activity">
    <reaction evidence="7 8">
        <text>cytidine(34) in tRNA(Ile2) + L-lysine + ATP = lysidine(34) in tRNA(Ile2) + AMP + diphosphate + H(+)</text>
        <dbReference type="Rhea" id="RHEA:43744"/>
        <dbReference type="Rhea" id="RHEA-COMP:10625"/>
        <dbReference type="Rhea" id="RHEA-COMP:10670"/>
        <dbReference type="ChEBI" id="CHEBI:15378"/>
        <dbReference type="ChEBI" id="CHEBI:30616"/>
        <dbReference type="ChEBI" id="CHEBI:32551"/>
        <dbReference type="ChEBI" id="CHEBI:33019"/>
        <dbReference type="ChEBI" id="CHEBI:82748"/>
        <dbReference type="ChEBI" id="CHEBI:83665"/>
        <dbReference type="ChEBI" id="CHEBI:456215"/>
        <dbReference type="EC" id="6.3.4.19"/>
    </reaction>
</comment>
<comment type="subcellular location">
    <subcellularLocation>
        <location evidence="1 8">Cytoplasm</location>
    </subcellularLocation>
</comment>
<protein>
    <recommendedName>
        <fullName evidence="8">tRNA(Ile)-lysidine synthase</fullName>
        <ecNumber evidence="8">6.3.4.19</ecNumber>
    </recommendedName>
    <alternativeName>
        <fullName evidence="8">tRNA(Ile)-2-lysyl-cytidine synthase</fullName>
    </alternativeName>
    <alternativeName>
        <fullName evidence="8">tRNA(Ile)-lysidine synthetase</fullName>
    </alternativeName>
</protein>
<sequence length="490" mass="54830">MSLILRHGEDPFLQKVRSTILAHRMIPQGAGMIAAVSGGPDSVAMLHALVHFSREMGFRIVVAHFDHALRPESLHDAEFVARLADALGLEYRTERQNVLAYARSQKISVEEAGRLLRYDFLERVREDATVPVIAVGHHIDDEVETFFLRLLKGASLEGLCGIAPVRGNIARPLIRVTRNEIMAFLQRRNISFVVDSSNLEDATERNYVRNVVFPILQKRFQGFEGAVHRAIGVLQAENQVLEELAQELYQSAVTAQDNGIYLDRLKLLHASRGVSRRVLLKAIYAVAGQRSRFARPHVCLIEGLLSRNKPSGCVQLPHGILVRRMYDVIHVGVQDAVCQRTPYELQIDSPGVVVVPQLPTRLRFETYALQGHPLDFADTSAAYFDAELLPFPLLVRGPRPGDRMRPWGFPGSRKVKKILIESKVPVHVRHLTPLVAKDNEIIWIPCIRRGSAAPVTRETRTILEISVTGAPSCVFVQPRDKASPDVCEHS</sequence>
<keyword evidence="3 8" id="KW-0436">Ligase</keyword>
<dbReference type="SUPFAM" id="SSF52402">
    <property type="entry name" value="Adenine nucleotide alpha hydrolases-like"/>
    <property type="match status" value="1"/>
</dbReference>
<evidence type="ECO:0000256" key="2">
    <source>
        <dbReference type="ARBA" id="ARBA00022490"/>
    </source>
</evidence>
<comment type="domain">
    <text evidence="8">The N-terminal region contains the highly conserved SGGXDS motif, predicted to be a P-loop motif involved in ATP binding.</text>
</comment>
<dbReference type="Pfam" id="PF01171">
    <property type="entry name" value="ATP_bind_3"/>
    <property type="match status" value="1"/>
</dbReference>
<dbReference type="Gene3D" id="3.40.50.620">
    <property type="entry name" value="HUPs"/>
    <property type="match status" value="1"/>
</dbReference>
<dbReference type="GO" id="GO:0032267">
    <property type="term" value="F:tRNA(Ile)-lysidine synthase activity"/>
    <property type="evidence" value="ECO:0007669"/>
    <property type="project" value="UniProtKB-EC"/>
</dbReference>
<dbReference type="InterPro" id="IPR011063">
    <property type="entry name" value="TilS/TtcA_N"/>
</dbReference>
<dbReference type="SUPFAM" id="SSF82829">
    <property type="entry name" value="MesJ substrate recognition domain-like"/>
    <property type="match status" value="1"/>
</dbReference>
<dbReference type="GO" id="GO:0005524">
    <property type="term" value="F:ATP binding"/>
    <property type="evidence" value="ECO:0007669"/>
    <property type="project" value="UniProtKB-UniRule"/>
</dbReference>
<keyword evidence="5 8" id="KW-0547">Nucleotide-binding</keyword>
<comment type="function">
    <text evidence="8">Ligates lysine onto the cytidine present at position 34 of the AUA codon-specific tRNA(Ile) that contains the anticodon CAU, in an ATP-dependent manner. Cytidine is converted to lysidine, thus changing the amino acid specificity of the tRNA from methionine to isoleucine.</text>
</comment>
<dbReference type="NCBIfam" id="TIGR02433">
    <property type="entry name" value="lysidine_TilS_C"/>
    <property type="match status" value="1"/>
</dbReference>
<dbReference type="EMBL" id="DTGT01000120">
    <property type="protein sequence ID" value="HGH60426.1"/>
    <property type="molecule type" value="Genomic_DNA"/>
</dbReference>
<dbReference type="SUPFAM" id="SSF56037">
    <property type="entry name" value="PheT/TilS domain"/>
    <property type="match status" value="1"/>
</dbReference>
<evidence type="ECO:0000259" key="9">
    <source>
        <dbReference type="SMART" id="SM00977"/>
    </source>
</evidence>
<dbReference type="InterPro" id="IPR012094">
    <property type="entry name" value="tRNA_Ile_lys_synt"/>
</dbReference>
<keyword evidence="6 8" id="KW-0067">ATP-binding</keyword>
<evidence type="ECO:0000256" key="1">
    <source>
        <dbReference type="ARBA" id="ARBA00004496"/>
    </source>
</evidence>
<dbReference type="GO" id="GO:0006400">
    <property type="term" value="P:tRNA modification"/>
    <property type="evidence" value="ECO:0007669"/>
    <property type="project" value="UniProtKB-UniRule"/>
</dbReference>
<keyword evidence="2 8" id="KW-0963">Cytoplasm</keyword>
<name>A0A7C4AQZ6_9BACT</name>
<reference evidence="10" key="1">
    <citation type="journal article" date="2020" name="mSystems">
        <title>Genome- and Community-Level Interaction Insights into Carbon Utilization and Element Cycling Functions of Hydrothermarchaeota in Hydrothermal Sediment.</title>
        <authorList>
            <person name="Zhou Z."/>
            <person name="Liu Y."/>
            <person name="Xu W."/>
            <person name="Pan J."/>
            <person name="Luo Z.H."/>
            <person name="Li M."/>
        </authorList>
    </citation>
    <scope>NUCLEOTIDE SEQUENCE [LARGE SCALE GENOMIC DNA]</scope>
    <source>
        <strain evidence="10">SpSt-769</strain>
    </source>
</reference>
<dbReference type="AlphaFoldDB" id="A0A7C4AQZ6"/>
<organism evidence="10">
    <name type="scientific">Desulfomonile tiedjei</name>
    <dbReference type="NCBI Taxonomy" id="2358"/>
    <lineage>
        <taxon>Bacteria</taxon>
        <taxon>Pseudomonadati</taxon>
        <taxon>Thermodesulfobacteriota</taxon>
        <taxon>Desulfomonilia</taxon>
        <taxon>Desulfomonilales</taxon>
        <taxon>Desulfomonilaceae</taxon>
        <taxon>Desulfomonile</taxon>
    </lineage>
</organism>
<dbReference type="EC" id="6.3.4.19" evidence="8"/>
<keyword evidence="4 8" id="KW-0819">tRNA processing</keyword>
<dbReference type="InterPro" id="IPR014729">
    <property type="entry name" value="Rossmann-like_a/b/a_fold"/>
</dbReference>
<dbReference type="InterPro" id="IPR012795">
    <property type="entry name" value="tRNA_Ile_lys_synt_N"/>
</dbReference>
<evidence type="ECO:0000256" key="7">
    <source>
        <dbReference type="ARBA" id="ARBA00048539"/>
    </source>
</evidence>
<dbReference type="SMART" id="SM00977">
    <property type="entry name" value="TilS_C"/>
    <property type="match status" value="1"/>
</dbReference>
<dbReference type="Pfam" id="PF11734">
    <property type="entry name" value="TilS_C"/>
    <property type="match status" value="1"/>
</dbReference>
<evidence type="ECO:0000256" key="8">
    <source>
        <dbReference type="HAMAP-Rule" id="MF_01161"/>
    </source>
</evidence>
<gene>
    <name evidence="8 10" type="primary">tilS</name>
    <name evidence="10" type="ORF">ENV54_03905</name>
</gene>
<comment type="caution">
    <text evidence="10">The sequence shown here is derived from an EMBL/GenBank/DDBJ whole genome shotgun (WGS) entry which is preliminary data.</text>
</comment>
<dbReference type="Gene3D" id="1.20.59.20">
    <property type="match status" value="1"/>
</dbReference>